<feature type="compositionally biased region" description="Low complexity" evidence="6">
    <location>
        <begin position="100"/>
        <end position="117"/>
    </location>
</feature>
<keyword evidence="5" id="KW-0539">Nucleus</keyword>
<sequence length="420" mass="44908">MIALGACARDTTVAVAVALGTTKLRNSCDACTAAKIKCTQEKPACGYCVRRQKGCVYGPNKRVRNTLRRSTNERAREHSEPPTATVTAMGTATATATAIVTAPSTSSTSTATSTGTSLGLEMHTSGSSEHCTPALLGQDWPDFLSPLTTLTSPGTTSPPTESAIASFAPPATSAGDSSPPRVASRPDSCQISMSNATPPISHCQCSLVIIQYLAKMSMDPSEAWRASPHGDALTQPLRFEQIYDQIETMSVKMGRILECPCTNDSYLLLLLSLVILRIQVWYTAAVNAATREASETLDGPDANTTDSHLKFMLPSSWTDLDDDDESQGEDKRRIFVQHVLSRLTGLQILISRLFQCIANAEAESSLSATLALAAQGPLCPVLKDQIPIVPFSFPLLRALLSDVHGRLGRLSRAVAEKLRA</sequence>
<evidence type="ECO:0000256" key="3">
    <source>
        <dbReference type="ARBA" id="ARBA00023125"/>
    </source>
</evidence>
<keyword evidence="3" id="KW-0238">DNA-binding</keyword>
<organism evidence="8 9">
    <name type="scientific">Calycina marina</name>
    <dbReference type="NCBI Taxonomy" id="1763456"/>
    <lineage>
        <taxon>Eukaryota</taxon>
        <taxon>Fungi</taxon>
        <taxon>Dikarya</taxon>
        <taxon>Ascomycota</taxon>
        <taxon>Pezizomycotina</taxon>
        <taxon>Leotiomycetes</taxon>
        <taxon>Helotiales</taxon>
        <taxon>Pezizellaceae</taxon>
        <taxon>Calycina</taxon>
    </lineage>
</organism>
<dbReference type="Pfam" id="PF00172">
    <property type="entry name" value="Zn_clus"/>
    <property type="match status" value="1"/>
</dbReference>
<evidence type="ECO:0000256" key="2">
    <source>
        <dbReference type="ARBA" id="ARBA00023015"/>
    </source>
</evidence>
<evidence type="ECO:0000313" key="8">
    <source>
        <dbReference type="EMBL" id="KAG9240037.1"/>
    </source>
</evidence>
<dbReference type="InterPro" id="IPR001138">
    <property type="entry name" value="Zn2Cys6_DnaBD"/>
</dbReference>
<feature type="compositionally biased region" description="Low complexity" evidence="6">
    <location>
        <begin position="147"/>
        <end position="160"/>
    </location>
</feature>
<feature type="region of interest" description="Disordered" evidence="6">
    <location>
        <begin position="147"/>
        <end position="190"/>
    </location>
</feature>
<evidence type="ECO:0000256" key="1">
    <source>
        <dbReference type="ARBA" id="ARBA00022723"/>
    </source>
</evidence>
<dbReference type="Proteomes" id="UP000887226">
    <property type="component" value="Unassembled WGS sequence"/>
</dbReference>
<dbReference type="GO" id="GO:0000981">
    <property type="term" value="F:DNA-binding transcription factor activity, RNA polymerase II-specific"/>
    <property type="evidence" value="ECO:0007669"/>
    <property type="project" value="InterPro"/>
</dbReference>
<dbReference type="SUPFAM" id="SSF57701">
    <property type="entry name" value="Zn2/Cys6 DNA-binding domain"/>
    <property type="match status" value="1"/>
</dbReference>
<evidence type="ECO:0000259" key="7">
    <source>
        <dbReference type="PROSITE" id="PS50048"/>
    </source>
</evidence>
<dbReference type="GO" id="GO:0005634">
    <property type="term" value="C:nucleus"/>
    <property type="evidence" value="ECO:0007669"/>
    <property type="project" value="InterPro"/>
</dbReference>
<dbReference type="Gene3D" id="4.10.240.10">
    <property type="entry name" value="Zn(2)-C6 fungal-type DNA-binding domain"/>
    <property type="match status" value="1"/>
</dbReference>
<name>A0A9P7YUP2_9HELO</name>
<accession>A0A9P7YUP2</accession>
<feature type="region of interest" description="Disordered" evidence="6">
    <location>
        <begin position="100"/>
        <end position="129"/>
    </location>
</feature>
<dbReference type="GO" id="GO:0008270">
    <property type="term" value="F:zinc ion binding"/>
    <property type="evidence" value="ECO:0007669"/>
    <property type="project" value="InterPro"/>
</dbReference>
<keyword evidence="9" id="KW-1185">Reference proteome</keyword>
<dbReference type="Pfam" id="PF08493">
    <property type="entry name" value="AflR"/>
    <property type="match status" value="1"/>
</dbReference>
<dbReference type="PROSITE" id="PS00463">
    <property type="entry name" value="ZN2_CY6_FUNGAL_1"/>
    <property type="match status" value="1"/>
</dbReference>
<dbReference type="GO" id="GO:0003677">
    <property type="term" value="F:DNA binding"/>
    <property type="evidence" value="ECO:0007669"/>
    <property type="project" value="UniProtKB-KW"/>
</dbReference>
<keyword evidence="1" id="KW-0479">Metal-binding</keyword>
<evidence type="ECO:0000313" key="9">
    <source>
        <dbReference type="Proteomes" id="UP000887226"/>
    </source>
</evidence>
<feature type="domain" description="Zn(2)-C6 fungal-type" evidence="7">
    <location>
        <begin position="27"/>
        <end position="57"/>
    </location>
</feature>
<dbReference type="InterPro" id="IPR013700">
    <property type="entry name" value="AflR"/>
</dbReference>
<dbReference type="GO" id="GO:0045122">
    <property type="term" value="P:aflatoxin biosynthetic process"/>
    <property type="evidence" value="ECO:0007669"/>
    <property type="project" value="InterPro"/>
</dbReference>
<comment type="caution">
    <text evidence="8">The sequence shown here is derived from an EMBL/GenBank/DDBJ whole genome shotgun (WGS) entry which is preliminary data.</text>
</comment>
<dbReference type="SMART" id="SM00066">
    <property type="entry name" value="GAL4"/>
    <property type="match status" value="1"/>
</dbReference>
<dbReference type="PRINTS" id="PR00755">
    <property type="entry name" value="AFLATOXINBRP"/>
</dbReference>
<dbReference type="CDD" id="cd00067">
    <property type="entry name" value="GAL4"/>
    <property type="match status" value="1"/>
</dbReference>
<evidence type="ECO:0000256" key="5">
    <source>
        <dbReference type="ARBA" id="ARBA00023242"/>
    </source>
</evidence>
<evidence type="ECO:0000256" key="6">
    <source>
        <dbReference type="SAM" id="MobiDB-lite"/>
    </source>
</evidence>
<gene>
    <name evidence="8" type="ORF">BJ878DRAFT_431163</name>
</gene>
<evidence type="ECO:0000256" key="4">
    <source>
        <dbReference type="ARBA" id="ARBA00023163"/>
    </source>
</evidence>
<keyword evidence="2" id="KW-0805">Transcription regulation</keyword>
<dbReference type="PROSITE" id="PS50048">
    <property type="entry name" value="ZN2_CY6_FUNGAL_2"/>
    <property type="match status" value="1"/>
</dbReference>
<reference evidence="8" key="1">
    <citation type="journal article" date="2021" name="IMA Fungus">
        <title>Genomic characterization of three marine fungi, including Emericellopsis atlantica sp. nov. with signatures of a generalist lifestyle and marine biomass degradation.</title>
        <authorList>
            <person name="Hagestad O.C."/>
            <person name="Hou L."/>
            <person name="Andersen J.H."/>
            <person name="Hansen E.H."/>
            <person name="Altermark B."/>
            <person name="Li C."/>
            <person name="Kuhnert E."/>
            <person name="Cox R.J."/>
            <person name="Crous P.W."/>
            <person name="Spatafora J.W."/>
            <person name="Lail K."/>
            <person name="Amirebrahimi M."/>
            <person name="Lipzen A."/>
            <person name="Pangilinan J."/>
            <person name="Andreopoulos W."/>
            <person name="Hayes R.D."/>
            <person name="Ng V."/>
            <person name="Grigoriev I.V."/>
            <person name="Jackson S.A."/>
            <person name="Sutton T.D.S."/>
            <person name="Dobson A.D.W."/>
            <person name="Rama T."/>
        </authorList>
    </citation>
    <scope>NUCLEOTIDE SEQUENCE</scope>
    <source>
        <strain evidence="8">TRa3180A</strain>
    </source>
</reference>
<proteinExistence type="predicted"/>
<dbReference type="AlphaFoldDB" id="A0A9P7YUP2"/>
<dbReference type="EMBL" id="MU254624">
    <property type="protein sequence ID" value="KAG9240037.1"/>
    <property type="molecule type" value="Genomic_DNA"/>
</dbReference>
<dbReference type="InterPro" id="IPR036864">
    <property type="entry name" value="Zn2-C6_fun-type_DNA-bd_sf"/>
</dbReference>
<dbReference type="OrthoDB" id="2943660at2759"/>
<keyword evidence="4" id="KW-0804">Transcription</keyword>
<protein>
    <recommendedName>
        <fullName evidence="7">Zn(2)-C6 fungal-type domain-containing protein</fullName>
    </recommendedName>
</protein>